<protein>
    <submittedName>
        <fullName evidence="2">Uncharacterized protein</fullName>
    </submittedName>
</protein>
<accession>A0A392RTP2</accession>
<dbReference type="AlphaFoldDB" id="A0A392RTP2"/>
<name>A0A392RTP2_9FABA</name>
<evidence type="ECO:0000313" key="3">
    <source>
        <dbReference type="Proteomes" id="UP000265520"/>
    </source>
</evidence>
<dbReference type="EMBL" id="LXQA010271081">
    <property type="protein sequence ID" value="MCI39739.1"/>
    <property type="molecule type" value="Genomic_DNA"/>
</dbReference>
<organism evidence="2 3">
    <name type="scientific">Trifolium medium</name>
    <dbReference type="NCBI Taxonomy" id="97028"/>
    <lineage>
        <taxon>Eukaryota</taxon>
        <taxon>Viridiplantae</taxon>
        <taxon>Streptophyta</taxon>
        <taxon>Embryophyta</taxon>
        <taxon>Tracheophyta</taxon>
        <taxon>Spermatophyta</taxon>
        <taxon>Magnoliopsida</taxon>
        <taxon>eudicotyledons</taxon>
        <taxon>Gunneridae</taxon>
        <taxon>Pentapetalae</taxon>
        <taxon>rosids</taxon>
        <taxon>fabids</taxon>
        <taxon>Fabales</taxon>
        <taxon>Fabaceae</taxon>
        <taxon>Papilionoideae</taxon>
        <taxon>50 kb inversion clade</taxon>
        <taxon>NPAAA clade</taxon>
        <taxon>Hologalegina</taxon>
        <taxon>IRL clade</taxon>
        <taxon>Trifolieae</taxon>
        <taxon>Trifolium</taxon>
    </lineage>
</organism>
<feature type="region of interest" description="Disordered" evidence="1">
    <location>
        <begin position="55"/>
        <end position="91"/>
    </location>
</feature>
<keyword evidence="3" id="KW-1185">Reference proteome</keyword>
<evidence type="ECO:0000256" key="1">
    <source>
        <dbReference type="SAM" id="MobiDB-lite"/>
    </source>
</evidence>
<comment type="caution">
    <text evidence="2">The sequence shown here is derived from an EMBL/GenBank/DDBJ whole genome shotgun (WGS) entry which is preliminary data.</text>
</comment>
<feature type="non-terminal residue" evidence="2">
    <location>
        <position position="91"/>
    </location>
</feature>
<proteinExistence type="predicted"/>
<feature type="compositionally biased region" description="Polar residues" evidence="1">
    <location>
        <begin position="55"/>
        <end position="73"/>
    </location>
</feature>
<reference evidence="2 3" key="1">
    <citation type="journal article" date="2018" name="Front. Plant Sci.">
        <title>Red Clover (Trifolium pratense) and Zigzag Clover (T. medium) - A Picture of Genomic Similarities and Differences.</title>
        <authorList>
            <person name="Dluhosova J."/>
            <person name="Istvanek J."/>
            <person name="Nedelnik J."/>
            <person name="Repkova J."/>
        </authorList>
    </citation>
    <scope>NUCLEOTIDE SEQUENCE [LARGE SCALE GENOMIC DNA]</scope>
    <source>
        <strain evidence="3">cv. 10/8</strain>
        <tissue evidence="2">Leaf</tissue>
    </source>
</reference>
<evidence type="ECO:0000313" key="2">
    <source>
        <dbReference type="EMBL" id="MCI39739.1"/>
    </source>
</evidence>
<sequence>MAEYTWVTAVGAHWKQIEAEYNAEWAKLAYLDGPGYTVWDRIEAKSDLHRKYFSRSSSHGVVNSPRETLTQPVESHFKSPMAEPKQQYNVR</sequence>
<dbReference type="Proteomes" id="UP000265520">
    <property type="component" value="Unassembled WGS sequence"/>
</dbReference>